<keyword evidence="3" id="KW-1185">Reference proteome</keyword>
<sequence>MSERYSPTERIGVNHVESIFLKKFKWIFREQPILDMGIDAQVEYVNGNGPTGKLIGLQIKTGLSHFHEKKESFTFYLNDTHYKYWINHSLPVIIVGHIPEYEMTIWEFIEKKMLKKPIKDGRLKYQKKTNLTEN</sequence>
<evidence type="ECO:0000259" key="1">
    <source>
        <dbReference type="Pfam" id="PF14280"/>
    </source>
</evidence>
<evidence type="ECO:0000313" key="2">
    <source>
        <dbReference type="EMBL" id="MDR6302316.1"/>
    </source>
</evidence>
<organism evidence="2 3">
    <name type="scientific">Mesonia maritima</name>
    <dbReference type="NCBI Taxonomy" id="1793873"/>
    <lineage>
        <taxon>Bacteria</taxon>
        <taxon>Pseudomonadati</taxon>
        <taxon>Bacteroidota</taxon>
        <taxon>Flavobacteriia</taxon>
        <taxon>Flavobacteriales</taxon>
        <taxon>Flavobacteriaceae</taxon>
        <taxon>Mesonia</taxon>
    </lineage>
</organism>
<dbReference type="InterPro" id="IPR025375">
    <property type="entry name" value="DUF4365"/>
</dbReference>
<accession>A0ABU1KAJ0</accession>
<comment type="caution">
    <text evidence="2">The sequence shown here is derived from an EMBL/GenBank/DDBJ whole genome shotgun (WGS) entry which is preliminary data.</text>
</comment>
<protein>
    <recommendedName>
        <fullName evidence="1">DUF4365 domain-containing protein</fullName>
    </recommendedName>
</protein>
<dbReference type="Proteomes" id="UP001257659">
    <property type="component" value="Unassembled WGS sequence"/>
</dbReference>
<proteinExistence type="predicted"/>
<gene>
    <name evidence="2" type="ORF">GGR31_002996</name>
</gene>
<evidence type="ECO:0000313" key="3">
    <source>
        <dbReference type="Proteomes" id="UP001257659"/>
    </source>
</evidence>
<reference evidence="2 3" key="1">
    <citation type="submission" date="2023-07" db="EMBL/GenBank/DDBJ databases">
        <title>Genomic Encyclopedia of Type Strains, Phase IV (KMG-IV): sequencing the most valuable type-strain genomes for metagenomic binning, comparative biology and taxonomic classification.</title>
        <authorList>
            <person name="Goeker M."/>
        </authorList>
    </citation>
    <scope>NUCLEOTIDE SEQUENCE [LARGE SCALE GENOMIC DNA]</scope>
    <source>
        <strain evidence="2 3">DSM 102814</strain>
    </source>
</reference>
<dbReference type="EMBL" id="JAVDQA010000017">
    <property type="protein sequence ID" value="MDR6302316.1"/>
    <property type="molecule type" value="Genomic_DNA"/>
</dbReference>
<feature type="domain" description="DUF4365" evidence="1">
    <location>
        <begin position="9"/>
        <end position="132"/>
    </location>
</feature>
<dbReference type="RefSeq" id="WP_309730842.1">
    <property type="nucleotide sequence ID" value="NZ_JAVDQA010000017.1"/>
</dbReference>
<dbReference type="Pfam" id="PF14280">
    <property type="entry name" value="DUF4365"/>
    <property type="match status" value="1"/>
</dbReference>
<name>A0ABU1KAJ0_9FLAO</name>